<sequence length="262" mass="29504">MITPLDQRLSAFIDSNIHNNRSFDPLDLDAEMMKETGSTSSQSASTSESKPLDQQQQQQQQQQEVNIPVSSYAYGPPPRKLSLPVPYLLSGDQRDQYRKIGIPLYEASIKCDWTAAEAILRKNPDLVWYALTENGDTALHIASSIKRSEQVEKFVGNLVERMSTEALELINKNHNTALYLAASRGNINIVRIMVEKNPHLTTIPGGARVKMMPLYAAAVYGNYEVVKYLYEKSNDLRDHGWDSQNRASLFEKCVEGDMLGKH</sequence>
<keyword evidence="3" id="KW-1185">Reference proteome</keyword>
<accession>A0AAD5D9H8</accession>
<dbReference type="AlphaFoldDB" id="A0AAD5D9H8"/>
<dbReference type="Pfam" id="PF12796">
    <property type="entry name" value="Ank_2"/>
    <property type="match status" value="1"/>
</dbReference>
<proteinExistence type="predicted"/>
<feature type="region of interest" description="Disordered" evidence="1">
    <location>
        <begin position="34"/>
        <end position="64"/>
    </location>
</feature>
<dbReference type="InterPro" id="IPR036770">
    <property type="entry name" value="Ankyrin_rpt-contain_sf"/>
</dbReference>
<dbReference type="InterPro" id="IPR002110">
    <property type="entry name" value="Ankyrin_rpt"/>
</dbReference>
<dbReference type="Proteomes" id="UP001206925">
    <property type="component" value="Unassembled WGS sequence"/>
</dbReference>
<evidence type="ECO:0000313" key="2">
    <source>
        <dbReference type="EMBL" id="KAI7755702.1"/>
    </source>
</evidence>
<gene>
    <name evidence="2" type="ORF">M8C21_028304</name>
</gene>
<name>A0AAD5D9H8_AMBAR</name>
<evidence type="ECO:0008006" key="4">
    <source>
        <dbReference type="Google" id="ProtNLM"/>
    </source>
</evidence>
<dbReference type="PANTHER" id="PTHR24121">
    <property type="entry name" value="NO MECHANORECEPTOR POTENTIAL C, ISOFORM D-RELATED"/>
    <property type="match status" value="1"/>
</dbReference>
<dbReference type="Gene3D" id="1.25.40.20">
    <property type="entry name" value="Ankyrin repeat-containing domain"/>
    <property type="match status" value="1"/>
</dbReference>
<evidence type="ECO:0000313" key="3">
    <source>
        <dbReference type="Proteomes" id="UP001206925"/>
    </source>
</evidence>
<feature type="compositionally biased region" description="Low complexity" evidence="1">
    <location>
        <begin position="36"/>
        <end position="63"/>
    </location>
</feature>
<dbReference type="SUPFAM" id="SSF48403">
    <property type="entry name" value="Ankyrin repeat"/>
    <property type="match status" value="1"/>
</dbReference>
<evidence type="ECO:0000256" key="1">
    <source>
        <dbReference type="SAM" id="MobiDB-lite"/>
    </source>
</evidence>
<reference evidence="2" key="1">
    <citation type="submission" date="2022-06" db="EMBL/GenBank/DDBJ databases">
        <title>Uncovering the hologenomic basis of an extraordinary plant invasion.</title>
        <authorList>
            <person name="Bieker V.C."/>
            <person name="Martin M.D."/>
            <person name="Gilbert T."/>
            <person name="Hodgins K."/>
            <person name="Battlay P."/>
            <person name="Petersen B."/>
            <person name="Wilson J."/>
        </authorList>
    </citation>
    <scope>NUCLEOTIDE SEQUENCE</scope>
    <source>
        <strain evidence="2">AA19_3_7</strain>
        <tissue evidence="2">Leaf</tissue>
    </source>
</reference>
<dbReference type="PANTHER" id="PTHR24121:SF16">
    <property type="entry name" value="NON-SPECIFIC SERINE_THREONINE PROTEIN KINASE"/>
    <property type="match status" value="1"/>
</dbReference>
<comment type="caution">
    <text evidence="2">The sequence shown here is derived from an EMBL/GenBank/DDBJ whole genome shotgun (WGS) entry which is preliminary data.</text>
</comment>
<dbReference type="EMBL" id="JAMZMK010000881">
    <property type="protein sequence ID" value="KAI7755702.1"/>
    <property type="molecule type" value="Genomic_DNA"/>
</dbReference>
<dbReference type="SMART" id="SM00248">
    <property type="entry name" value="ANK"/>
    <property type="match status" value="3"/>
</dbReference>
<organism evidence="2 3">
    <name type="scientific">Ambrosia artemisiifolia</name>
    <name type="common">Common ragweed</name>
    <dbReference type="NCBI Taxonomy" id="4212"/>
    <lineage>
        <taxon>Eukaryota</taxon>
        <taxon>Viridiplantae</taxon>
        <taxon>Streptophyta</taxon>
        <taxon>Embryophyta</taxon>
        <taxon>Tracheophyta</taxon>
        <taxon>Spermatophyta</taxon>
        <taxon>Magnoliopsida</taxon>
        <taxon>eudicotyledons</taxon>
        <taxon>Gunneridae</taxon>
        <taxon>Pentapetalae</taxon>
        <taxon>asterids</taxon>
        <taxon>campanulids</taxon>
        <taxon>Asterales</taxon>
        <taxon>Asteraceae</taxon>
        <taxon>Asteroideae</taxon>
        <taxon>Heliantheae alliance</taxon>
        <taxon>Heliantheae</taxon>
        <taxon>Ambrosia</taxon>
    </lineage>
</organism>
<protein>
    <recommendedName>
        <fullName evidence="4">Ankyrin repeat-containing protein</fullName>
    </recommendedName>
</protein>